<gene>
    <name evidence="6" type="ORF">UFOPK1811_00847</name>
    <name evidence="7" type="ORF">UFOPK2360_00924</name>
    <name evidence="8" type="ORF">UFOPK2659_00289</name>
    <name evidence="9" type="ORF">UFOPK2922_01340</name>
    <name evidence="10" type="ORF">UFOPK3306_01157</name>
    <name evidence="11" type="ORF">UFOPK4209_00695</name>
</gene>
<proteinExistence type="predicted"/>
<comment type="subcellular location">
    <subcellularLocation>
        <location evidence="1">Membrane</location>
        <topology evidence="1">Multi-pass membrane protein</topology>
    </subcellularLocation>
</comment>
<dbReference type="GO" id="GO:0022857">
    <property type="term" value="F:transmembrane transporter activity"/>
    <property type="evidence" value="ECO:0007669"/>
    <property type="project" value="InterPro"/>
</dbReference>
<dbReference type="EMBL" id="CAEZYJ010000023">
    <property type="protein sequence ID" value="CAB4714573.1"/>
    <property type="molecule type" value="Genomic_DNA"/>
</dbReference>
<reference evidence="10" key="1">
    <citation type="submission" date="2020-05" db="EMBL/GenBank/DDBJ databases">
        <authorList>
            <person name="Chiriac C."/>
            <person name="Salcher M."/>
            <person name="Ghai R."/>
            <person name="Kavagutti S V."/>
        </authorList>
    </citation>
    <scope>NUCLEOTIDE SEQUENCE</scope>
</reference>
<evidence type="ECO:0000256" key="4">
    <source>
        <dbReference type="ARBA" id="ARBA00023136"/>
    </source>
</evidence>
<evidence type="ECO:0000256" key="3">
    <source>
        <dbReference type="ARBA" id="ARBA00022989"/>
    </source>
</evidence>
<dbReference type="EMBL" id="CAEZUJ010000029">
    <property type="protein sequence ID" value="CAB4601676.1"/>
    <property type="molecule type" value="Genomic_DNA"/>
</dbReference>
<evidence type="ECO:0000256" key="2">
    <source>
        <dbReference type="ARBA" id="ARBA00022692"/>
    </source>
</evidence>
<evidence type="ECO:0000313" key="7">
    <source>
        <dbReference type="EMBL" id="CAB4687129.1"/>
    </source>
</evidence>
<dbReference type="Pfam" id="PF07690">
    <property type="entry name" value="MFS_1"/>
    <property type="match status" value="1"/>
</dbReference>
<keyword evidence="3 5" id="KW-1133">Transmembrane helix</keyword>
<dbReference type="Gene3D" id="1.20.1250.20">
    <property type="entry name" value="MFS general substrate transporter like domains"/>
    <property type="match status" value="1"/>
</dbReference>
<evidence type="ECO:0000313" key="11">
    <source>
        <dbReference type="EMBL" id="CAB5038126.1"/>
    </source>
</evidence>
<dbReference type="SUPFAM" id="SSF103473">
    <property type="entry name" value="MFS general substrate transporter"/>
    <property type="match status" value="1"/>
</dbReference>
<feature type="transmembrane region" description="Helical" evidence="5">
    <location>
        <begin position="79"/>
        <end position="97"/>
    </location>
</feature>
<feature type="transmembrane region" description="Helical" evidence="5">
    <location>
        <begin position="310"/>
        <end position="338"/>
    </location>
</feature>
<feature type="transmembrane region" description="Helical" evidence="5">
    <location>
        <begin position="169"/>
        <end position="188"/>
    </location>
</feature>
<evidence type="ECO:0000313" key="9">
    <source>
        <dbReference type="EMBL" id="CAB4786011.1"/>
    </source>
</evidence>
<feature type="transmembrane region" description="Helical" evidence="5">
    <location>
        <begin position="103"/>
        <end position="122"/>
    </location>
</feature>
<feature type="transmembrane region" description="Helical" evidence="5">
    <location>
        <begin position="14"/>
        <end position="33"/>
    </location>
</feature>
<dbReference type="EMBL" id="CAFBPY010000097">
    <property type="protein sequence ID" value="CAB5038126.1"/>
    <property type="molecule type" value="Genomic_DNA"/>
</dbReference>
<sequence length="406" mass="44356">MPSSVKKKPDLERAYKFLLGMNFLFAILIISWIPRLSEVKKLLGLNNEVFGSLMGLGSIGSLVAYGSSGYVIERFGSKRVINISIVLMAISYGGITWTKSVPIFALINLFAAAGGSFLHIALSGLQTVIQKDLGRPIIPKMHGSFNTGFLIVILIGGVISPFISVRTHLTVISIIISPIFFYCATQLPSSRDFQMGEKPHLGLKFVKELIPRTQLEWLISLGLICATVIEIATNDWMAIYARETLNIPAGPHVIYFILFSLAMIIARWKFAAMLRRFGAVNLIHYGSIIGSIGYAIGIYGAFLMVETSPWLAFIAAGLGVLIGGFGIGGIQAIFIKVLGDKSGTSLNVALGRVYFVFTMYLFVIRLIISFLAERVSVAAALLVPAVLLLLTFRFAHLADEDEDLLK</sequence>
<dbReference type="EMBL" id="CAFBLI010000110">
    <property type="protein sequence ID" value="CAB4875078.1"/>
    <property type="molecule type" value="Genomic_DNA"/>
</dbReference>
<evidence type="ECO:0000256" key="5">
    <source>
        <dbReference type="SAM" id="Phobius"/>
    </source>
</evidence>
<evidence type="ECO:0000313" key="10">
    <source>
        <dbReference type="EMBL" id="CAB4875078.1"/>
    </source>
</evidence>
<dbReference type="InterPro" id="IPR011701">
    <property type="entry name" value="MFS"/>
</dbReference>
<dbReference type="InterPro" id="IPR036259">
    <property type="entry name" value="MFS_trans_sf"/>
</dbReference>
<dbReference type="AlphaFoldDB" id="A0A6J7DZD4"/>
<dbReference type="InterPro" id="IPR051788">
    <property type="entry name" value="MFS_Transporter"/>
</dbReference>
<feature type="transmembrane region" description="Helical" evidence="5">
    <location>
        <begin position="53"/>
        <end position="72"/>
    </location>
</feature>
<keyword evidence="4 5" id="KW-0472">Membrane</keyword>
<feature type="transmembrane region" description="Helical" evidence="5">
    <location>
        <begin position="143"/>
        <end position="163"/>
    </location>
</feature>
<dbReference type="PANTHER" id="PTHR23514:SF13">
    <property type="entry name" value="INNER MEMBRANE PROTEIN YBJJ"/>
    <property type="match status" value="1"/>
</dbReference>
<feature type="transmembrane region" description="Helical" evidence="5">
    <location>
        <begin position="215"/>
        <end position="233"/>
    </location>
</feature>
<name>A0A6J7DZD4_9ZZZZ</name>
<evidence type="ECO:0000256" key="1">
    <source>
        <dbReference type="ARBA" id="ARBA00004141"/>
    </source>
</evidence>
<organism evidence="10">
    <name type="scientific">freshwater metagenome</name>
    <dbReference type="NCBI Taxonomy" id="449393"/>
    <lineage>
        <taxon>unclassified sequences</taxon>
        <taxon>metagenomes</taxon>
        <taxon>ecological metagenomes</taxon>
    </lineage>
</organism>
<feature type="transmembrane region" description="Helical" evidence="5">
    <location>
        <begin position="350"/>
        <end position="371"/>
    </location>
</feature>
<dbReference type="EMBL" id="CAEZZS010000089">
    <property type="protein sequence ID" value="CAB4786011.1"/>
    <property type="molecule type" value="Genomic_DNA"/>
</dbReference>
<keyword evidence="2 5" id="KW-0812">Transmembrane</keyword>
<dbReference type="GO" id="GO:0016020">
    <property type="term" value="C:membrane"/>
    <property type="evidence" value="ECO:0007669"/>
    <property type="project" value="UniProtKB-SubCell"/>
</dbReference>
<protein>
    <submittedName>
        <fullName evidence="10">Unannotated protein</fullName>
    </submittedName>
</protein>
<accession>A0A6J7DZD4</accession>
<evidence type="ECO:0000313" key="8">
    <source>
        <dbReference type="EMBL" id="CAB4714573.1"/>
    </source>
</evidence>
<feature type="transmembrane region" description="Helical" evidence="5">
    <location>
        <begin position="253"/>
        <end position="270"/>
    </location>
</feature>
<dbReference type="PANTHER" id="PTHR23514">
    <property type="entry name" value="BYPASS OF STOP CODON PROTEIN 6"/>
    <property type="match status" value="1"/>
</dbReference>
<feature type="transmembrane region" description="Helical" evidence="5">
    <location>
        <begin position="377"/>
        <end position="396"/>
    </location>
</feature>
<evidence type="ECO:0000313" key="6">
    <source>
        <dbReference type="EMBL" id="CAB4601676.1"/>
    </source>
</evidence>
<feature type="transmembrane region" description="Helical" evidence="5">
    <location>
        <begin position="282"/>
        <end position="304"/>
    </location>
</feature>
<dbReference type="EMBL" id="CAEZXH010000055">
    <property type="protein sequence ID" value="CAB4687129.1"/>
    <property type="molecule type" value="Genomic_DNA"/>
</dbReference>